<keyword evidence="1" id="KW-0175">Coiled coil</keyword>
<name>A0A833A2Q8_CALS0</name>
<sequence>MQKEIGFIIRPPLPKSGKEAARHIREDYEALFLNLPKTIDHLVAEIPYGLEYEQLVEEIRRKKLLPEPVEAWLKDSKPILQRLKEIGGKILTYCYKDPSSFEHGVRTSHNIALLTIRGRIKNEIEVEKWLEQLRWEVEETKKALERERKTMEEEAENYDRSICVSWLEGRWLRNQLKEKFRTWIKYVDQPYLFTPLEVLRRKLAAKGEVSEEEARHLIKEHIRFIHDYVLTNELDEAYLKWTKEKLYWHSRFRGKNT</sequence>
<organism evidence="2 3">
    <name type="scientific">Caldiarchaeum subterraneum</name>
    <dbReference type="NCBI Taxonomy" id="311458"/>
    <lineage>
        <taxon>Archaea</taxon>
        <taxon>Nitrososphaerota</taxon>
        <taxon>Candidatus Caldarchaeales</taxon>
        <taxon>Candidatus Caldarchaeaceae</taxon>
        <taxon>Candidatus Caldarchaeum</taxon>
    </lineage>
</organism>
<feature type="coiled-coil region" evidence="1">
    <location>
        <begin position="130"/>
        <end position="161"/>
    </location>
</feature>
<dbReference type="AlphaFoldDB" id="A0A833A2Q8"/>
<dbReference type="EMBL" id="DQVM01000012">
    <property type="protein sequence ID" value="HIQ29058.1"/>
    <property type="molecule type" value="Genomic_DNA"/>
</dbReference>
<comment type="caution">
    <text evidence="2">The sequence shown here is derived from an EMBL/GenBank/DDBJ whole genome shotgun (WGS) entry which is preliminary data.</text>
</comment>
<dbReference type="Proteomes" id="UP000608579">
    <property type="component" value="Unassembled WGS sequence"/>
</dbReference>
<gene>
    <name evidence="2" type="ORF">EYH45_00675</name>
</gene>
<accession>A0A833A2Q8</accession>
<evidence type="ECO:0000313" key="3">
    <source>
        <dbReference type="Proteomes" id="UP000608579"/>
    </source>
</evidence>
<evidence type="ECO:0000313" key="2">
    <source>
        <dbReference type="EMBL" id="HIQ29058.1"/>
    </source>
</evidence>
<protein>
    <submittedName>
        <fullName evidence="2">Uncharacterized protein</fullName>
    </submittedName>
</protein>
<reference evidence="2" key="1">
    <citation type="journal article" date="2020" name="ISME J.">
        <title>Gammaproteobacteria mediating utilization of methyl-, sulfur- and petroleum organic compounds in deep ocean hydrothermal plumes.</title>
        <authorList>
            <person name="Zhou Z."/>
            <person name="Liu Y."/>
            <person name="Pan J."/>
            <person name="Cron B.R."/>
            <person name="Toner B.M."/>
            <person name="Anantharaman K."/>
            <person name="Breier J.A."/>
            <person name="Dick G.J."/>
            <person name="Li M."/>
        </authorList>
    </citation>
    <scope>NUCLEOTIDE SEQUENCE</scope>
    <source>
        <strain evidence="2">SZUA-1515</strain>
    </source>
</reference>
<proteinExistence type="predicted"/>
<evidence type="ECO:0000256" key="1">
    <source>
        <dbReference type="SAM" id="Coils"/>
    </source>
</evidence>